<dbReference type="SUPFAM" id="SSF55331">
    <property type="entry name" value="Tautomerase/MIF"/>
    <property type="match status" value="1"/>
</dbReference>
<accession>A0A511BGZ6</accession>
<evidence type="ECO:0000313" key="3">
    <source>
        <dbReference type="EMBL" id="GEK97077.1"/>
    </source>
</evidence>
<keyword evidence="4" id="KW-1185">Reference proteome</keyword>
<gene>
    <name evidence="3" type="ORF">GKA01_22740</name>
</gene>
<organism evidence="3 4">
    <name type="scientific">Gluconobacter kanchanaburiensis NBRC 103587</name>
    <dbReference type="NCBI Taxonomy" id="1307948"/>
    <lineage>
        <taxon>Bacteria</taxon>
        <taxon>Pseudomonadati</taxon>
        <taxon>Pseudomonadota</taxon>
        <taxon>Alphaproteobacteria</taxon>
        <taxon>Acetobacterales</taxon>
        <taxon>Acetobacteraceae</taxon>
        <taxon>Gluconobacter</taxon>
    </lineage>
</organism>
<dbReference type="AlphaFoldDB" id="A0A511BGZ6"/>
<feature type="domain" description="4-oxalocrotonate tautomerase-like" evidence="2">
    <location>
        <begin position="71"/>
        <end position="130"/>
    </location>
</feature>
<dbReference type="GO" id="GO:0016853">
    <property type="term" value="F:isomerase activity"/>
    <property type="evidence" value="ECO:0007669"/>
    <property type="project" value="UniProtKB-KW"/>
</dbReference>
<dbReference type="Gene3D" id="3.30.429.10">
    <property type="entry name" value="Macrophage Migration Inhibitory Factor"/>
    <property type="match status" value="2"/>
</dbReference>
<sequence length="144" mass="15877">MPLIYINYPVGTFSKEKQDGLAETLTTIALDAEQLPDTPFVRSTTWIYFREYAEGMVYHGGKTDGRNVIGIEVNAFEGGFDTAAKQKLFAGFTDAVREAAGLAADDLVPVYIVLRDVPPENWGVFGQTISLNDLRYPPENAEPV</sequence>
<dbReference type="RefSeq" id="WP_167506366.1">
    <property type="nucleotide sequence ID" value="NZ_BARK01000006.1"/>
</dbReference>
<evidence type="ECO:0000259" key="2">
    <source>
        <dbReference type="Pfam" id="PF01361"/>
    </source>
</evidence>
<proteinExistence type="predicted"/>
<keyword evidence="1" id="KW-0413">Isomerase</keyword>
<comment type="caution">
    <text evidence="3">The sequence shown here is derived from an EMBL/GenBank/DDBJ whole genome shotgun (WGS) entry which is preliminary data.</text>
</comment>
<reference evidence="3 4" key="1">
    <citation type="submission" date="2019-07" db="EMBL/GenBank/DDBJ databases">
        <title>Whole genome shotgun sequence of Gluconobacter kanchanaburiensis NBRC 103587.</title>
        <authorList>
            <person name="Hosoyama A."/>
            <person name="Uohara A."/>
            <person name="Ohji S."/>
            <person name="Ichikawa N."/>
        </authorList>
    </citation>
    <scope>NUCLEOTIDE SEQUENCE [LARGE SCALE GENOMIC DNA]</scope>
    <source>
        <strain evidence="3 4">NBRC 103587</strain>
    </source>
</reference>
<dbReference type="InterPro" id="IPR004370">
    <property type="entry name" value="4-OT-like_dom"/>
</dbReference>
<name>A0A511BGZ6_9PROT</name>
<evidence type="ECO:0000256" key="1">
    <source>
        <dbReference type="ARBA" id="ARBA00023235"/>
    </source>
</evidence>
<dbReference type="EMBL" id="BJVA01000016">
    <property type="protein sequence ID" value="GEK97077.1"/>
    <property type="molecule type" value="Genomic_DNA"/>
</dbReference>
<protein>
    <recommendedName>
        <fullName evidence="2">4-oxalocrotonate tautomerase-like domain-containing protein</fullName>
    </recommendedName>
</protein>
<evidence type="ECO:0000313" key="4">
    <source>
        <dbReference type="Proteomes" id="UP000321079"/>
    </source>
</evidence>
<dbReference type="Proteomes" id="UP000321079">
    <property type="component" value="Unassembled WGS sequence"/>
</dbReference>
<dbReference type="Pfam" id="PF01361">
    <property type="entry name" value="Tautomerase"/>
    <property type="match status" value="1"/>
</dbReference>
<dbReference type="InterPro" id="IPR014347">
    <property type="entry name" value="Tautomerase/MIF_sf"/>
</dbReference>